<dbReference type="Proteomes" id="UP001151234">
    <property type="component" value="Unassembled WGS sequence"/>
</dbReference>
<dbReference type="RefSeq" id="WP_267993171.1">
    <property type="nucleotide sequence ID" value="NZ_JAPJZI010000001.1"/>
</dbReference>
<dbReference type="AlphaFoldDB" id="A0A9X3UPX8"/>
<dbReference type="InterPro" id="IPR012875">
    <property type="entry name" value="SDHF4"/>
</dbReference>
<accession>A0A9X3UPX8</accession>
<evidence type="ECO:0000256" key="1">
    <source>
        <dbReference type="ARBA" id="ARBA00005701"/>
    </source>
</evidence>
<feature type="compositionally biased region" description="Basic and acidic residues" evidence="2">
    <location>
        <begin position="11"/>
        <end position="22"/>
    </location>
</feature>
<protein>
    <submittedName>
        <fullName evidence="3">DUF1674 domain-containing protein</fullName>
    </submittedName>
</protein>
<sequence>MEDLPPAAQRALKEAEQRRRAEQTNPQPESEVGGRGGKDPARYGDWEIDGRAIDF</sequence>
<evidence type="ECO:0000256" key="2">
    <source>
        <dbReference type="SAM" id="MobiDB-lite"/>
    </source>
</evidence>
<dbReference type="Pfam" id="PF07896">
    <property type="entry name" value="DUF1674"/>
    <property type="match status" value="1"/>
</dbReference>
<proteinExistence type="inferred from homology"/>
<organism evidence="3 4">
    <name type="scientific">Hoeflea prorocentri</name>
    <dbReference type="NCBI Taxonomy" id="1922333"/>
    <lineage>
        <taxon>Bacteria</taxon>
        <taxon>Pseudomonadati</taxon>
        <taxon>Pseudomonadota</taxon>
        <taxon>Alphaproteobacteria</taxon>
        <taxon>Hyphomicrobiales</taxon>
        <taxon>Rhizobiaceae</taxon>
        <taxon>Hoeflea</taxon>
    </lineage>
</organism>
<reference evidence="3" key="1">
    <citation type="submission" date="2022-11" db="EMBL/GenBank/DDBJ databases">
        <title>Draft genome sequence of Hoeflea poritis E7-10 and Hoeflea prorocentri PM5-8, separated from scleractinian coral Porites lutea and marine dinoflagellate.</title>
        <authorList>
            <person name="Zhang G."/>
            <person name="Wei Q."/>
            <person name="Cai L."/>
        </authorList>
    </citation>
    <scope>NUCLEOTIDE SEQUENCE</scope>
    <source>
        <strain evidence="3">PM5-8</strain>
    </source>
</reference>
<evidence type="ECO:0000313" key="3">
    <source>
        <dbReference type="EMBL" id="MDA5401024.1"/>
    </source>
</evidence>
<dbReference type="EMBL" id="JAPJZI010000001">
    <property type="protein sequence ID" value="MDA5401024.1"/>
    <property type="molecule type" value="Genomic_DNA"/>
</dbReference>
<feature type="region of interest" description="Disordered" evidence="2">
    <location>
        <begin position="1"/>
        <end position="55"/>
    </location>
</feature>
<comment type="caution">
    <text evidence="3">The sequence shown here is derived from an EMBL/GenBank/DDBJ whole genome shotgun (WGS) entry which is preliminary data.</text>
</comment>
<name>A0A9X3UPX8_9HYPH</name>
<keyword evidence="4" id="KW-1185">Reference proteome</keyword>
<feature type="compositionally biased region" description="Basic and acidic residues" evidence="2">
    <location>
        <begin position="36"/>
        <end position="55"/>
    </location>
</feature>
<evidence type="ECO:0000313" key="4">
    <source>
        <dbReference type="Proteomes" id="UP001151234"/>
    </source>
</evidence>
<gene>
    <name evidence="3" type="ORF">OQ273_20790</name>
</gene>
<comment type="similarity">
    <text evidence="1">Belongs to the SDHAF4 family.</text>
</comment>